<dbReference type="RefSeq" id="WP_284371280.1">
    <property type="nucleotide sequence ID" value="NZ_BSNJ01000003.1"/>
</dbReference>
<dbReference type="Proteomes" id="UP001161390">
    <property type="component" value="Unassembled WGS sequence"/>
</dbReference>
<comment type="caution">
    <text evidence="2">The sequence shown here is derived from an EMBL/GenBank/DDBJ whole genome shotgun (WGS) entry which is preliminary data.</text>
</comment>
<organism evidence="2 3">
    <name type="scientific">Algimonas porphyrae</name>
    <dbReference type="NCBI Taxonomy" id="1128113"/>
    <lineage>
        <taxon>Bacteria</taxon>
        <taxon>Pseudomonadati</taxon>
        <taxon>Pseudomonadota</taxon>
        <taxon>Alphaproteobacteria</taxon>
        <taxon>Maricaulales</taxon>
        <taxon>Robiginitomaculaceae</taxon>
        <taxon>Algimonas</taxon>
    </lineage>
</organism>
<accession>A0ABQ5UZE2</accession>
<gene>
    <name evidence="2" type="ORF">GCM10007854_15210</name>
</gene>
<feature type="signal peptide" evidence="1">
    <location>
        <begin position="1"/>
        <end position="29"/>
    </location>
</feature>
<evidence type="ECO:0008006" key="4">
    <source>
        <dbReference type="Google" id="ProtNLM"/>
    </source>
</evidence>
<reference evidence="2" key="1">
    <citation type="journal article" date="2014" name="Int. J. Syst. Evol. Microbiol.">
        <title>Complete genome of a new Firmicutes species belonging to the dominant human colonic microbiota ('Ruminococcus bicirculans') reveals two chromosomes and a selective capacity to utilize plant glucans.</title>
        <authorList>
            <consortium name="NISC Comparative Sequencing Program"/>
            <person name="Wegmann U."/>
            <person name="Louis P."/>
            <person name="Goesmann A."/>
            <person name="Henrissat B."/>
            <person name="Duncan S.H."/>
            <person name="Flint H.J."/>
        </authorList>
    </citation>
    <scope>NUCLEOTIDE SEQUENCE</scope>
    <source>
        <strain evidence="2">NBRC 108216</strain>
    </source>
</reference>
<name>A0ABQ5UZE2_9PROT</name>
<sequence length="165" mass="17755">MNNFLKSTVIATAIALGTTSAILTTPAFAIDEVSIAGSTADAPNLAVQGYDVVSYRSGDAPVVGAATYSAQFEGATYRFASQANLDTFNADPARFVPVYGGFCAYGVAKGKKFDADPLAYTVVNDRLYLNLNKKIQKKWLKKRDKYIDQAEGNWADIEHVAIGDL</sequence>
<feature type="chain" id="PRO_5047167001" description="YHS domain-containing protein" evidence="1">
    <location>
        <begin position="30"/>
        <end position="165"/>
    </location>
</feature>
<evidence type="ECO:0000313" key="3">
    <source>
        <dbReference type="Proteomes" id="UP001161390"/>
    </source>
</evidence>
<dbReference type="NCBIfam" id="NF041384">
    <property type="entry name" value="YHS_seleno_dom"/>
    <property type="match status" value="1"/>
</dbReference>
<reference evidence="2" key="2">
    <citation type="submission" date="2023-01" db="EMBL/GenBank/DDBJ databases">
        <title>Draft genome sequence of Algimonas porphyrae strain NBRC 108216.</title>
        <authorList>
            <person name="Sun Q."/>
            <person name="Mori K."/>
        </authorList>
    </citation>
    <scope>NUCLEOTIDE SEQUENCE</scope>
    <source>
        <strain evidence="2">NBRC 108216</strain>
    </source>
</reference>
<proteinExistence type="predicted"/>
<evidence type="ECO:0000313" key="2">
    <source>
        <dbReference type="EMBL" id="GLQ20566.1"/>
    </source>
</evidence>
<evidence type="ECO:0000256" key="1">
    <source>
        <dbReference type="SAM" id="SignalP"/>
    </source>
</evidence>
<protein>
    <recommendedName>
        <fullName evidence="4">YHS domain-containing protein</fullName>
    </recommendedName>
</protein>
<keyword evidence="3" id="KW-1185">Reference proteome</keyword>
<keyword evidence="1" id="KW-0732">Signal</keyword>
<dbReference type="EMBL" id="BSNJ01000003">
    <property type="protein sequence ID" value="GLQ20566.1"/>
    <property type="molecule type" value="Genomic_DNA"/>
</dbReference>